<dbReference type="EMBL" id="AWEY01000032">
    <property type="protein sequence ID" value="ERK38901.1"/>
    <property type="molecule type" value="Genomic_DNA"/>
</dbReference>
<dbReference type="CDD" id="cd17933">
    <property type="entry name" value="DEXSc_RecD-like"/>
    <property type="match status" value="1"/>
</dbReference>
<name>U2P402_9BACT</name>
<sequence length="486" mass="54767">MITDELTFQVEQGLGYVPTDDQRRALETFAEFLFDRNPRTVMLLRGSAGTGKTSLAGAIVRSLARLRQKLVLMAPTGRAAKVFSLNSGSKAFTIHRRIYRERSYHGLYGEFNLNDNLAADTLFMVDEASMVAGTRNEAGGSFGSGNLLDDLVRFVYSGRNCRMLLIGDKAQLPPVGEQESPALSVVQMESMGLKVYACDLNEVVRQGRESGILYNATVIRHMLEASADGAPFRLALPRIRFKAFADIQVVPGNELIEALNGSYSEVGVDETMVITRSNKRANIYNQGIRNTILDCEELLSTGDMVMVVKNKYIDDAPQPSDGQRLGFIANGDRARVCRVRNVRELYGFHFADVTLRFPDYDQLEMDQTVVLEALTTEAPALTREQNEQLFQRVMEDYADVPLKRDRMAKLKQDAYFNALQIKFAYAITCHKAQGGQWAHIYLDQGYMTEDMLTPDYIHWLYTAMTRATEKLYMVNWPENQAEDTLE</sequence>
<reference evidence="4 5" key="1">
    <citation type="submission" date="2013-08" db="EMBL/GenBank/DDBJ databases">
        <authorList>
            <person name="Durkin A.S."/>
            <person name="Haft D.R."/>
            <person name="McCorrison J."/>
            <person name="Torralba M."/>
            <person name="Gillis M."/>
            <person name="Haft D.H."/>
            <person name="Methe B."/>
            <person name="Sutton G."/>
            <person name="Nelson K.E."/>
        </authorList>
    </citation>
    <scope>NUCLEOTIDE SEQUENCE [LARGE SCALE GENOMIC DNA]</scope>
    <source>
        <strain evidence="4 5">F0067</strain>
    </source>
</reference>
<dbReference type="InterPro" id="IPR027785">
    <property type="entry name" value="UvrD-like_helicase_C"/>
</dbReference>
<dbReference type="RefSeq" id="WP_021590036.1">
    <property type="nucleotide sequence ID" value="NZ_AWEY01000032.1"/>
</dbReference>
<dbReference type="AlphaFoldDB" id="U2P402"/>
<dbReference type="Pfam" id="PF13604">
    <property type="entry name" value="AAA_30"/>
    <property type="match status" value="1"/>
</dbReference>
<dbReference type="Pfam" id="PF13538">
    <property type="entry name" value="UvrD_C_2"/>
    <property type="match status" value="1"/>
</dbReference>
<dbReference type="Proteomes" id="UP000016648">
    <property type="component" value="Unassembled WGS sequence"/>
</dbReference>
<dbReference type="Gene3D" id="3.40.50.300">
    <property type="entry name" value="P-loop containing nucleotide triphosphate hydrolases"/>
    <property type="match status" value="2"/>
</dbReference>
<dbReference type="PANTHER" id="PTHR43788:SF6">
    <property type="entry name" value="DNA HELICASE B"/>
    <property type="match status" value="1"/>
</dbReference>
<dbReference type="InterPro" id="IPR027417">
    <property type="entry name" value="P-loop_NTPase"/>
</dbReference>
<evidence type="ECO:0000256" key="2">
    <source>
        <dbReference type="ARBA" id="ARBA00022840"/>
    </source>
</evidence>
<dbReference type="GO" id="GO:0005524">
    <property type="term" value="F:ATP binding"/>
    <property type="evidence" value="ECO:0007669"/>
    <property type="project" value="UniProtKB-KW"/>
</dbReference>
<keyword evidence="5" id="KW-1185">Reference proteome</keyword>
<gene>
    <name evidence="4" type="ORF">HMPREF9135_0728</name>
</gene>
<protein>
    <submittedName>
        <fullName evidence="4">AAA domain protein</fullName>
    </submittedName>
</protein>
<evidence type="ECO:0000259" key="3">
    <source>
        <dbReference type="Pfam" id="PF13538"/>
    </source>
</evidence>
<proteinExistence type="predicted"/>
<dbReference type="GO" id="GO:0003678">
    <property type="term" value="F:DNA helicase activity"/>
    <property type="evidence" value="ECO:0007669"/>
    <property type="project" value="UniProtKB-ARBA"/>
</dbReference>
<dbReference type="InterPro" id="IPR050534">
    <property type="entry name" value="Coronavir_polyprotein_1ab"/>
</dbReference>
<dbReference type="PANTHER" id="PTHR43788">
    <property type="entry name" value="DNA2/NAM7 HELICASE FAMILY MEMBER"/>
    <property type="match status" value="1"/>
</dbReference>
<keyword evidence="2" id="KW-0067">ATP-binding</keyword>
<dbReference type="CDD" id="cd18809">
    <property type="entry name" value="SF1_C_RecD"/>
    <property type="match status" value="1"/>
</dbReference>
<evidence type="ECO:0000256" key="1">
    <source>
        <dbReference type="ARBA" id="ARBA00022741"/>
    </source>
</evidence>
<organism evidence="4 5">
    <name type="scientific">Segatella baroniae F0067</name>
    <dbReference type="NCBI Taxonomy" id="1115809"/>
    <lineage>
        <taxon>Bacteria</taxon>
        <taxon>Pseudomonadati</taxon>
        <taxon>Bacteroidota</taxon>
        <taxon>Bacteroidia</taxon>
        <taxon>Bacteroidales</taxon>
        <taxon>Prevotellaceae</taxon>
        <taxon>Segatella</taxon>
    </lineage>
</organism>
<dbReference type="PATRIC" id="fig|1115809.3.peg.1738"/>
<evidence type="ECO:0000313" key="4">
    <source>
        <dbReference type="EMBL" id="ERK38901.1"/>
    </source>
</evidence>
<keyword evidence="1" id="KW-0547">Nucleotide-binding</keyword>
<dbReference type="SUPFAM" id="SSF52540">
    <property type="entry name" value="P-loop containing nucleoside triphosphate hydrolases"/>
    <property type="match status" value="2"/>
</dbReference>
<evidence type="ECO:0000313" key="5">
    <source>
        <dbReference type="Proteomes" id="UP000016648"/>
    </source>
</evidence>
<comment type="caution">
    <text evidence="4">The sequence shown here is derived from an EMBL/GenBank/DDBJ whole genome shotgun (WGS) entry which is preliminary data.</text>
</comment>
<accession>U2P402</accession>
<feature type="domain" description="UvrD-like helicase C-terminal" evidence="3">
    <location>
        <begin position="423"/>
        <end position="474"/>
    </location>
</feature>